<dbReference type="Gene3D" id="3.30.750.24">
    <property type="entry name" value="STAS domain"/>
    <property type="match status" value="1"/>
</dbReference>
<dbReference type="eggNOG" id="COG1366">
    <property type="taxonomic scope" value="Bacteria"/>
</dbReference>
<dbReference type="OrthoDB" id="9796076at2"/>
<evidence type="ECO:0000256" key="1">
    <source>
        <dbReference type="ARBA" id="ARBA00009013"/>
    </source>
</evidence>
<evidence type="ECO:0000256" key="2">
    <source>
        <dbReference type="RuleBase" id="RU003749"/>
    </source>
</evidence>
<evidence type="ECO:0000259" key="3">
    <source>
        <dbReference type="PROSITE" id="PS50801"/>
    </source>
</evidence>
<dbReference type="AlphaFoldDB" id="B0C2X7"/>
<gene>
    <name evidence="4" type="ordered locus">AM1_1156</name>
</gene>
<name>B0C2X7_ACAM1</name>
<accession>B0C2X7</accession>
<dbReference type="CDD" id="cd07043">
    <property type="entry name" value="STAS_anti-anti-sigma_factors"/>
    <property type="match status" value="1"/>
</dbReference>
<dbReference type="InterPro" id="IPR003658">
    <property type="entry name" value="Anti-sigma_ant"/>
</dbReference>
<dbReference type="HOGENOM" id="CLU_115403_6_1_3"/>
<dbReference type="RefSeq" id="WP_012161742.1">
    <property type="nucleotide sequence ID" value="NC_009925.1"/>
</dbReference>
<dbReference type="PANTHER" id="PTHR33495">
    <property type="entry name" value="ANTI-SIGMA FACTOR ANTAGONIST TM_1081-RELATED-RELATED"/>
    <property type="match status" value="1"/>
</dbReference>
<evidence type="ECO:0000313" key="5">
    <source>
        <dbReference type="Proteomes" id="UP000000268"/>
    </source>
</evidence>
<comment type="similarity">
    <text evidence="1 2">Belongs to the anti-sigma-factor antagonist family.</text>
</comment>
<organism evidence="4 5">
    <name type="scientific">Acaryochloris marina (strain MBIC 11017)</name>
    <dbReference type="NCBI Taxonomy" id="329726"/>
    <lineage>
        <taxon>Bacteria</taxon>
        <taxon>Bacillati</taxon>
        <taxon>Cyanobacteriota</taxon>
        <taxon>Cyanophyceae</taxon>
        <taxon>Acaryochloridales</taxon>
        <taxon>Acaryochloridaceae</taxon>
        <taxon>Acaryochloris</taxon>
    </lineage>
</organism>
<feature type="domain" description="STAS" evidence="3">
    <location>
        <begin position="1"/>
        <end position="108"/>
    </location>
</feature>
<dbReference type="Pfam" id="PF01740">
    <property type="entry name" value="STAS"/>
    <property type="match status" value="1"/>
</dbReference>
<dbReference type="GO" id="GO:0043856">
    <property type="term" value="F:anti-sigma factor antagonist activity"/>
    <property type="evidence" value="ECO:0007669"/>
    <property type="project" value="InterPro"/>
</dbReference>
<dbReference type="PROSITE" id="PS50801">
    <property type="entry name" value="STAS"/>
    <property type="match status" value="1"/>
</dbReference>
<dbReference type="SUPFAM" id="SSF52091">
    <property type="entry name" value="SpoIIaa-like"/>
    <property type="match status" value="1"/>
</dbReference>
<dbReference type="PANTHER" id="PTHR33495:SF2">
    <property type="entry name" value="ANTI-SIGMA FACTOR ANTAGONIST TM_1081-RELATED"/>
    <property type="match status" value="1"/>
</dbReference>
<dbReference type="NCBIfam" id="TIGR00377">
    <property type="entry name" value="ant_ant_sig"/>
    <property type="match status" value="1"/>
</dbReference>
<dbReference type="STRING" id="329726.AM1_1156"/>
<proteinExistence type="inferred from homology"/>
<evidence type="ECO:0000313" key="4">
    <source>
        <dbReference type="EMBL" id="ABW26193.1"/>
    </source>
</evidence>
<dbReference type="InterPro" id="IPR002645">
    <property type="entry name" value="STAS_dom"/>
</dbReference>
<sequence length="108" mass="11781">MRPNVTTIQPNNILDGVTGAVFRQEVAAAVEAGADIVLVDCQDISFMDSSGLGALVLALKFIRAAERQLVLCSLNQQVKTLFQLTEIAQVFQIYDNRQHFEQSGLLGS</sequence>
<dbReference type="Proteomes" id="UP000000268">
    <property type="component" value="Chromosome"/>
</dbReference>
<keyword evidence="5" id="KW-1185">Reference proteome</keyword>
<dbReference type="EMBL" id="CP000828">
    <property type="protein sequence ID" value="ABW26193.1"/>
    <property type="molecule type" value="Genomic_DNA"/>
</dbReference>
<reference evidence="4 5" key="1">
    <citation type="journal article" date="2008" name="Proc. Natl. Acad. Sci. U.S.A.">
        <title>Niche adaptation and genome expansion in the chlorophyll d-producing cyanobacterium Acaryochloris marina.</title>
        <authorList>
            <person name="Swingley W.D."/>
            <person name="Chen M."/>
            <person name="Cheung P.C."/>
            <person name="Conrad A.L."/>
            <person name="Dejesa L.C."/>
            <person name="Hao J."/>
            <person name="Honchak B.M."/>
            <person name="Karbach L.E."/>
            <person name="Kurdoglu A."/>
            <person name="Lahiri S."/>
            <person name="Mastrian S.D."/>
            <person name="Miyashita H."/>
            <person name="Page L."/>
            <person name="Ramakrishna P."/>
            <person name="Satoh S."/>
            <person name="Sattley W.M."/>
            <person name="Shimada Y."/>
            <person name="Taylor H.L."/>
            <person name="Tomo T."/>
            <person name="Tsuchiya T."/>
            <person name="Wang Z.T."/>
            <person name="Raymond J."/>
            <person name="Mimuro M."/>
            <person name="Blankenship R.E."/>
            <person name="Touchman J.W."/>
        </authorList>
    </citation>
    <scope>NUCLEOTIDE SEQUENCE [LARGE SCALE GENOMIC DNA]</scope>
    <source>
        <strain evidence="5">MBIC 11017</strain>
    </source>
</reference>
<dbReference type="InterPro" id="IPR036513">
    <property type="entry name" value="STAS_dom_sf"/>
</dbReference>
<protein>
    <recommendedName>
        <fullName evidence="2">Anti-sigma factor antagonist</fullName>
    </recommendedName>
</protein>
<dbReference type="KEGG" id="amr:AM1_1156"/>